<feature type="transmembrane region" description="Helical" evidence="2">
    <location>
        <begin position="282"/>
        <end position="306"/>
    </location>
</feature>
<evidence type="ECO:0000256" key="2">
    <source>
        <dbReference type="SAM" id="Phobius"/>
    </source>
</evidence>
<evidence type="ECO:0000313" key="3">
    <source>
        <dbReference type="EnsemblMetazoa" id="SMAR003550-PA"/>
    </source>
</evidence>
<reference evidence="4" key="1">
    <citation type="submission" date="2011-05" db="EMBL/GenBank/DDBJ databases">
        <authorList>
            <person name="Richards S.R."/>
            <person name="Qu J."/>
            <person name="Jiang H."/>
            <person name="Jhangiani S.N."/>
            <person name="Agravi P."/>
            <person name="Goodspeed R."/>
            <person name="Gross S."/>
            <person name="Mandapat C."/>
            <person name="Jackson L."/>
            <person name="Mathew T."/>
            <person name="Pu L."/>
            <person name="Thornton R."/>
            <person name="Saada N."/>
            <person name="Wilczek-Boney K.B."/>
            <person name="Lee S."/>
            <person name="Kovar C."/>
            <person name="Wu Y."/>
            <person name="Scherer S.E."/>
            <person name="Worley K.C."/>
            <person name="Muzny D.M."/>
            <person name="Gibbs R."/>
        </authorList>
    </citation>
    <scope>NUCLEOTIDE SEQUENCE</scope>
    <source>
        <strain evidence="4">Brora</strain>
    </source>
</reference>
<dbReference type="EnsemblMetazoa" id="SMAR003550-RA">
    <property type="protein sequence ID" value="SMAR003550-PA"/>
    <property type="gene ID" value="SMAR003550"/>
</dbReference>
<feature type="transmembrane region" description="Helical" evidence="2">
    <location>
        <begin position="102"/>
        <end position="126"/>
    </location>
</feature>
<protein>
    <submittedName>
        <fullName evidence="3">Uncharacterized protein</fullName>
    </submittedName>
</protein>
<proteinExistence type="predicted"/>
<dbReference type="AlphaFoldDB" id="T1IR66"/>
<keyword evidence="2" id="KW-0472">Membrane</keyword>
<dbReference type="Proteomes" id="UP000014500">
    <property type="component" value="Unassembled WGS sequence"/>
</dbReference>
<reference evidence="3" key="2">
    <citation type="submission" date="2015-02" db="UniProtKB">
        <authorList>
            <consortium name="EnsemblMetazoa"/>
        </authorList>
    </citation>
    <scope>IDENTIFICATION</scope>
</reference>
<name>T1IR66_STRMM</name>
<keyword evidence="2" id="KW-1133">Transmembrane helix</keyword>
<organism evidence="3 4">
    <name type="scientific">Strigamia maritima</name>
    <name type="common">European centipede</name>
    <name type="synonym">Geophilus maritimus</name>
    <dbReference type="NCBI Taxonomy" id="126957"/>
    <lineage>
        <taxon>Eukaryota</taxon>
        <taxon>Metazoa</taxon>
        <taxon>Ecdysozoa</taxon>
        <taxon>Arthropoda</taxon>
        <taxon>Myriapoda</taxon>
        <taxon>Chilopoda</taxon>
        <taxon>Pleurostigmophora</taxon>
        <taxon>Geophilomorpha</taxon>
        <taxon>Linotaeniidae</taxon>
        <taxon>Strigamia</taxon>
    </lineage>
</organism>
<dbReference type="EMBL" id="JH431337">
    <property type="status" value="NOT_ANNOTATED_CDS"/>
    <property type="molecule type" value="Genomic_DNA"/>
</dbReference>
<evidence type="ECO:0000256" key="1">
    <source>
        <dbReference type="SAM" id="MobiDB-lite"/>
    </source>
</evidence>
<keyword evidence="4" id="KW-1185">Reference proteome</keyword>
<sequence>MGNSALPAAANNVSQQAQMSCLEYKMIFLMSYDNKDFQRPVTTQPTWASLASNNPISGQNWGDVAMNNPISPISDTLDDLSTPDPINLSAWRKLERGWLPRIEFGFSVFANLLGWAYFIVGVFLFLSSLLAPSGQACEITQIVTMYRLLTFIVGGYISLQDSRVCEALRDCRKADPCCDGPGCCPNLCEPCSKCLKKTKEIFSCIKYWLCCEWFKCCCSCNCQCPKCSCPKCEWFDMVCRVIWSGVYTAWYIAARIYNTKIKVELKDMKEECLKQAVGPSDLLLGLSICIFVCKCISFGLLILVYVKKRQELSKMQGKGIGNAQGADGDSGQEAQDSYVAGGRSAQRKPRV</sequence>
<dbReference type="HOGENOM" id="CLU_790671_0_0_1"/>
<keyword evidence="2" id="KW-0812">Transmembrane</keyword>
<feature type="region of interest" description="Disordered" evidence="1">
    <location>
        <begin position="320"/>
        <end position="351"/>
    </location>
</feature>
<accession>T1IR66</accession>
<evidence type="ECO:0000313" key="4">
    <source>
        <dbReference type="Proteomes" id="UP000014500"/>
    </source>
</evidence>